<proteinExistence type="predicted"/>
<feature type="domain" description="Transcriptional repressor PaaX-like central Cas2-like" evidence="1">
    <location>
        <begin position="106"/>
        <end position="187"/>
    </location>
</feature>
<dbReference type="PANTHER" id="PTHR30319">
    <property type="entry name" value="PHENYLACETIC ACID REGULATOR-RELATED TRANSCRIPTIONAL REPRESSOR"/>
    <property type="match status" value="1"/>
</dbReference>
<dbReference type="AlphaFoldDB" id="A0A934RYA2"/>
<dbReference type="Gene3D" id="3.30.70.2650">
    <property type="match status" value="1"/>
</dbReference>
<dbReference type="EMBL" id="JAENIL010000064">
    <property type="protein sequence ID" value="MBK1879955.1"/>
    <property type="molecule type" value="Genomic_DNA"/>
</dbReference>
<evidence type="ECO:0000313" key="2">
    <source>
        <dbReference type="EMBL" id="MBK1879955.1"/>
    </source>
</evidence>
<dbReference type="RefSeq" id="WP_200358367.1">
    <property type="nucleotide sequence ID" value="NZ_JAENIL010000064.1"/>
</dbReference>
<comment type="caution">
    <text evidence="2">The sequence shown here is derived from an EMBL/GenBank/DDBJ whole genome shotgun (WGS) entry which is preliminary data.</text>
</comment>
<dbReference type="PANTHER" id="PTHR30319:SF1">
    <property type="entry name" value="TRANSCRIPTIONAL REPRESSOR PAAX"/>
    <property type="match status" value="1"/>
</dbReference>
<dbReference type="Proteomes" id="UP000617628">
    <property type="component" value="Unassembled WGS sequence"/>
</dbReference>
<keyword evidence="3" id="KW-1185">Reference proteome</keyword>
<organism evidence="2 3">
    <name type="scientific">Pelagicoccus mobilis</name>
    <dbReference type="NCBI Taxonomy" id="415221"/>
    <lineage>
        <taxon>Bacteria</taxon>
        <taxon>Pseudomonadati</taxon>
        <taxon>Verrucomicrobiota</taxon>
        <taxon>Opitutia</taxon>
        <taxon>Puniceicoccales</taxon>
        <taxon>Pelagicoccaceae</taxon>
        <taxon>Pelagicoccus</taxon>
    </lineage>
</organism>
<sequence length="268" mass="31859">MNLRKPHSMRIFPTVKIHRKSKDLIEFIFLMGIDSLTSTTSLHKLLRSYGGWETESSYWRQLQSLREKDLVEYDNSRPKCDWIPQLTQSAQNVIPQSLDPESAWNRQWDKQWRSITFDIPANEKSERKRLDRWLDENRFGHLQGSLWVSPRSYTDWTTDLSNLNIDPKSVIFMEGRPLGQLDDQAIVTRSWPFEKLALLHDEYLRLLEKQTPQSIDQLCTSFRQEAHMWRACCDKDPFLPNELHPPNYKGTLCWEHRKAAYKHWSSLL</sequence>
<gene>
    <name evidence="2" type="ORF">JIN87_23930</name>
</gene>
<protein>
    <recommendedName>
        <fullName evidence="1">Transcriptional repressor PaaX-like central Cas2-like domain-containing protein</fullName>
    </recommendedName>
</protein>
<name>A0A934RYA2_9BACT</name>
<reference evidence="2" key="1">
    <citation type="submission" date="2021-01" db="EMBL/GenBank/DDBJ databases">
        <title>Modified the classification status of verrucomicrobia.</title>
        <authorList>
            <person name="Feng X."/>
        </authorList>
    </citation>
    <scope>NUCLEOTIDE SEQUENCE</scope>
    <source>
        <strain evidence="2">KCTC 13126</strain>
    </source>
</reference>
<dbReference type="Pfam" id="PF20803">
    <property type="entry name" value="PaaX_M"/>
    <property type="match status" value="1"/>
</dbReference>
<evidence type="ECO:0000313" key="3">
    <source>
        <dbReference type="Proteomes" id="UP000617628"/>
    </source>
</evidence>
<dbReference type="GO" id="GO:0006351">
    <property type="term" value="P:DNA-templated transcription"/>
    <property type="evidence" value="ECO:0007669"/>
    <property type="project" value="TreeGrafter"/>
</dbReference>
<accession>A0A934RYA2</accession>
<dbReference type="InterPro" id="IPR048846">
    <property type="entry name" value="PaaX-like_central"/>
</dbReference>
<evidence type="ECO:0000259" key="1">
    <source>
        <dbReference type="Pfam" id="PF20803"/>
    </source>
</evidence>